<dbReference type="AlphaFoldDB" id="A0A7X6DJY2"/>
<proteinExistence type="inferred from homology"/>
<evidence type="ECO:0000313" key="6">
    <source>
        <dbReference type="EMBL" id="NKE68479.1"/>
    </source>
</evidence>
<dbReference type="PROSITE" id="PS50931">
    <property type="entry name" value="HTH_LYSR"/>
    <property type="match status" value="1"/>
</dbReference>
<dbReference type="GO" id="GO:0000976">
    <property type="term" value="F:transcription cis-regulatory region binding"/>
    <property type="evidence" value="ECO:0007669"/>
    <property type="project" value="TreeGrafter"/>
</dbReference>
<evidence type="ECO:0000256" key="3">
    <source>
        <dbReference type="ARBA" id="ARBA00023125"/>
    </source>
</evidence>
<sequence length="296" mass="32128">MKLSFFDTLDAVLRTGSLAGAAREMHVTPSAVSMQMKQMEAHFGQPLFDRAGLTVRPTPLARQIADVMREPMKRVEALRRRTTTQVEGSMRLGVIETMQATLLPAAVAYLRSHHPALQVRPVRGRTVELLDAVKAGRLDAAIVVQPSTGGSQRLAWHPVLRKELVLLAPPQATQERPAVLFKNYEWIRFDPDTSAGRMAARWVRKHAPGARPTMELQSVQAVVAMVSAGLGVSIVQQPDALMTLAHPVRVLRLGRGAPAVQVSLVSRPADAASRKLEVLRDALASVPAELLGAAGH</sequence>
<comment type="caution">
    <text evidence="6">The sequence shown here is derived from an EMBL/GenBank/DDBJ whole genome shotgun (WGS) entry which is preliminary data.</text>
</comment>
<dbReference type="Proteomes" id="UP000521868">
    <property type="component" value="Unassembled WGS sequence"/>
</dbReference>
<keyword evidence="3" id="KW-0238">DNA-binding</keyword>
<dbReference type="InterPro" id="IPR036390">
    <property type="entry name" value="WH_DNA-bd_sf"/>
</dbReference>
<dbReference type="PANTHER" id="PTHR30126:SF94">
    <property type="entry name" value="LYSR FAMILY TRANSCRIPTIONAL REGULATOR"/>
    <property type="match status" value="1"/>
</dbReference>
<evidence type="ECO:0000313" key="7">
    <source>
        <dbReference type="Proteomes" id="UP000521868"/>
    </source>
</evidence>
<keyword evidence="4" id="KW-0804">Transcription</keyword>
<accession>A0A7X6DJY2</accession>
<dbReference type="RefSeq" id="WP_168109596.1">
    <property type="nucleotide sequence ID" value="NZ_VTOX01000010.1"/>
</dbReference>
<dbReference type="InterPro" id="IPR005119">
    <property type="entry name" value="LysR_subst-bd"/>
</dbReference>
<dbReference type="EMBL" id="VTOX01000010">
    <property type="protein sequence ID" value="NKE68479.1"/>
    <property type="molecule type" value="Genomic_DNA"/>
</dbReference>
<dbReference type="SUPFAM" id="SSF46785">
    <property type="entry name" value="Winged helix' DNA-binding domain"/>
    <property type="match status" value="1"/>
</dbReference>
<name>A0A7X6DJY2_9BURK</name>
<evidence type="ECO:0000256" key="2">
    <source>
        <dbReference type="ARBA" id="ARBA00023015"/>
    </source>
</evidence>
<evidence type="ECO:0000259" key="5">
    <source>
        <dbReference type="PROSITE" id="PS50931"/>
    </source>
</evidence>
<protein>
    <submittedName>
        <fullName evidence="6">LysR family transcriptional regulator</fullName>
    </submittedName>
</protein>
<dbReference type="Pfam" id="PF03466">
    <property type="entry name" value="LysR_substrate"/>
    <property type="match status" value="1"/>
</dbReference>
<keyword evidence="2" id="KW-0805">Transcription regulation</keyword>
<evidence type="ECO:0000256" key="1">
    <source>
        <dbReference type="ARBA" id="ARBA00009437"/>
    </source>
</evidence>
<dbReference type="GO" id="GO:0003700">
    <property type="term" value="F:DNA-binding transcription factor activity"/>
    <property type="evidence" value="ECO:0007669"/>
    <property type="project" value="InterPro"/>
</dbReference>
<keyword evidence="7" id="KW-1185">Reference proteome</keyword>
<comment type="similarity">
    <text evidence="1">Belongs to the LysR transcriptional regulatory family.</text>
</comment>
<dbReference type="Gene3D" id="1.10.10.10">
    <property type="entry name" value="Winged helix-like DNA-binding domain superfamily/Winged helix DNA-binding domain"/>
    <property type="match status" value="1"/>
</dbReference>
<dbReference type="Pfam" id="PF00126">
    <property type="entry name" value="HTH_1"/>
    <property type="match status" value="1"/>
</dbReference>
<dbReference type="InterPro" id="IPR036388">
    <property type="entry name" value="WH-like_DNA-bd_sf"/>
</dbReference>
<organism evidence="6 7">
    <name type="scientific">Ramlibacter lithotrophicus</name>
    <dbReference type="NCBI Taxonomy" id="2606681"/>
    <lineage>
        <taxon>Bacteria</taxon>
        <taxon>Pseudomonadati</taxon>
        <taxon>Pseudomonadota</taxon>
        <taxon>Betaproteobacteria</taxon>
        <taxon>Burkholderiales</taxon>
        <taxon>Comamonadaceae</taxon>
        <taxon>Ramlibacter</taxon>
    </lineage>
</organism>
<feature type="domain" description="HTH lysR-type" evidence="5">
    <location>
        <begin position="1"/>
        <end position="58"/>
    </location>
</feature>
<dbReference type="PANTHER" id="PTHR30126">
    <property type="entry name" value="HTH-TYPE TRANSCRIPTIONAL REGULATOR"/>
    <property type="match status" value="1"/>
</dbReference>
<dbReference type="InterPro" id="IPR000847">
    <property type="entry name" value="LysR_HTH_N"/>
</dbReference>
<evidence type="ECO:0000256" key="4">
    <source>
        <dbReference type="ARBA" id="ARBA00023163"/>
    </source>
</evidence>
<dbReference type="Gene3D" id="3.40.190.10">
    <property type="entry name" value="Periplasmic binding protein-like II"/>
    <property type="match status" value="2"/>
</dbReference>
<gene>
    <name evidence="6" type="ORF">RAMLITH_21915</name>
</gene>
<dbReference type="SUPFAM" id="SSF53850">
    <property type="entry name" value="Periplasmic binding protein-like II"/>
    <property type="match status" value="1"/>
</dbReference>
<reference evidence="6 7" key="1">
    <citation type="journal article" date="2020" name="Nature">
        <title>Bacterial chemolithoautotrophy via manganese oxidation.</title>
        <authorList>
            <person name="Yu H."/>
            <person name="Leadbetter J.R."/>
        </authorList>
    </citation>
    <scope>NUCLEOTIDE SEQUENCE [LARGE SCALE GENOMIC DNA]</scope>
    <source>
        <strain evidence="6 7">RBP-1</strain>
    </source>
</reference>